<feature type="chain" id="PRO_5042671350" description="Carboxylic ester hydrolase" evidence="3">
    <location>
        <begin position="18"/>
        <end position="612"/>
    </location>
</feature>
<sequence length="612" mass="66475">MLALLFTVAILIESCFARHPYNPRPFLVPLHVRQAAGPSNGSSLQVDLGYEIYDGYQNTTTGLRVWRGVRFAAPPTGSNRWQAPQPPESNRSSVIQANQYGPICPQNQDTTNTFVPLNSTGSSEDCLFLNVYAPSNASGLLPVLVWIHGGGYGRGNGRQDMSAIINTNNNSFVGVSIQYRLGAFGFLAGDEVFRNGVVNAGLLDQYFGLQWVQNYIHLFGGDAARVTISGQSAGGGSVMLQGMAYGGSLGQSMFRNTIASSPYLPMQYNYNDWQPSQAYYAFATMVGCAPTLPYGAHSGTLFDCLVSKDSSTLQNASATLSESGKYGTWCFLPVTDGIFVQDLPSRQLLRKELNGINLLVSNNALEGPAYTQPNITTEDDLVAWLRLTFPLFTNDDIAKVLLYYPSSNGTTDSNAPLYASTGTSQPSFINQSSVATGQQQRAFAIYSETTFVCPAYWMAEAYSDHGRNSYKYQYSVPIALHGSDATAFFGPPSPNQSPEFVDAVMQIWGNFITGDDPSIPSSVANGPSSNSTVTNPASDWPPYRIYSPYQMDLNITGGTPFAFNLSYIAANLTEYGEPGLVNNITLVNAYTWEAGRGYRCDLWRSLGAIVPE</sequence>
<dbReference type="InterPro" id="IPR029058">
    <property type="entry name" value="AB_hydrolase_fold"/>
</dbReference>
<feature type="domain" description="Carboxylesterase type B" evidence="4">
    <location>
        <begin position="58"/>
        <end position="543"/>
    </location>
</feature>
<dbReference type="PROSITE" id="PS00941">
    <property type="entry name" value="CARBOXYLESTERASE_B_2"/>
    <property type="match status" value="1"/>
</dbReference>
<comment type="caution">
    <text evidence="5">The sequence shown here is derived from an EMBL/GenBank/DDBJ whole genome shotgun (WGS) entry which is preliminary data.</text>
</comment>
<organism evidence="5 6">
    <name type="scientific">Exophiala dermatitidis</name>
    <name type="common">Black yeast-like fungus</name>
    <name type="synonym">Wangiella dermatitidis</name>
    <dbReference type="NCBI Taxonomy" id="5970"/>
    <lineage>
        <taxon>Eukaryota</taxon>
        <taxon>Fungi</taxon>
        <taxon>Dikarya</taxon>
        <taxon>Ascomycota</taxon>
        <taxon>Pezizomycotina</taxon>
        <taxon>Eurotiomycetes</taxon>
        <taxon>Chaetothyriomycetidae</taxon>
        <taxon>Chaetothyriales</taxon>
        <taxon>Herpotrichiellaceae</taxon>
        <taxon>Exophiala</taxon>
    </lineage>
</organism>
<evidence type="ECO:0000259" key="4">
    <source>
        <dbReference type="Pfam" id="PF00135"/>
    </source>
</evidence>
<reference evidence="5" key="1">
    <citation type="submission" date="2023-01" db="EMBL/GenBank/DDBJ databases">
        <title>Exophiala dermititidis isolated from Cystic Fibrosis Patient.</title>
        <authorList>
            <person name="Kurbessoian T."/>
            <person name="Crocker A."/>
            <person name="Murante D."/>
            <person name="Hogan D.A."/>
            <person name="Stajich J.E."/>
        </authorList>
    </citation>
    <scope>NUCLEOTIDE SEQUENCE</scope>
    <source>
        <strain evidence="5">Ex8</strain>
    </source>
</reference>
<evidence type="ECO:0000313" key="5">
    <source>
        <dbReference type="EMBL" id="KAJ8992576.1"/>
    </source>
</evidence>
<evidence type="ECO:0000256" key="2">
    <source>
        <dbReference type="ARBA" id="ARBA00022801"/>
    </source>
</evidence>
<dbReference type="GO" id="GO:0016787">
    <property type="term" value="F:hydrolase activity"/>
    <property type="evidence" value="ECO:0007669"/>
    <property type="project" value="UniProtKB-KW"/>
</dbReference>
<dbReference type="InterPro" id="IPR050309">
    <property type="entry name" value="Type-B_Carboxylest/Lipase"/>
</dbReference>
<keyword evidence="3" id="KW-0732">Signal</keyword>
<evidence type="ECO:0000313" key="6">
    <source>
        <dbReference type="Proteomes" id="UP001161757"/>
    </source>
</evidence>
<gene>
    <name evidence="5" type="ORF">HRR80_003676</name>
</gene>
<evidence type="ECO:0000256" key="1">
    <source>
        <dbReference type="ARBA" id="ARBA00005964"/>
    </source>
</evidence>
<evidence type="ECO:0000256" key="3">
    <source>
        <dbReference type="RuleBase" id="RU361235"/>
    </source>
</evidence>
<dbReference type="Gene3D" id="3.40.50.1820">
    <property type="entry name" value="alpha/beta hydrolase"/>
    <property type="match status" value="1"/>
</dbReference>
<name>A0AAN6EYA6_EXODE</name>
<feature type="signal peptide" evidence="3">
    <location>
        <begin position="1"/>
        <end position="17"/>
    </location>
</feature>
<comment type="similarity">
    <text evidence="1 3">Belongs to the type-B carboxylesterase/lipase family.</text>
</comment>
<accession>A0AAN6EYA6</accession>
<dbReference type="Pfam" id="PF00135">
    <property type="entry name" value="COesterase"/>
    <property type="match status" value="1"/>
</dbReference>
<dbReference type="InterPro" id="IPR019819">
    <property type="entry name" value="Carboxylesterase_B_CS"/>
</dbReference>
<dbReference type="EMBL" id="JAJGCB010000005">
    <property type="protein sequence ID" value="KAJ8992576.1"/>
    <property type="molecule type" value="Genomic_DNA"/>
</dbReference>
<dbReference type="Proteomes" id="UP001161757">
    <property type="component" value="Unassembled WGS sequence"/>
</dbReference>
<dbReference type="EC" id="3.1.1.-" evidence="3"/>
<protein>
    <recommendedName>
        <fullName evidence="3">Carboxylic ester hydrolase</fullName>
        <ecNumber evidence="3">3.1.1.-</ecNumber>
    </recommendedName>
</protein>
<dbReference type="InterPro" id="IPR019826">
    <property type="entry name" value="Carboxylesterase_B_AS"/>
</dbReference>
<dbReference type="AlphaFoldDB" id="A0AAN6EYA6"/>
<dbReference type="PANTHER" id="PTHR11559">
    <property type="entry name" value="CARBOXYLESTERASE"/>
    <property type="match status" value="1"/>
</dbReference>
<proteinExistence type="inferred from homology"/>
<keyword evidence="2 3" id="KW-0378">Hydrolase</keyword>
<dbReference type="SUPFAM" id="SSF53474">
    <property type="entry name" value="alpha/beta-Hydrolases"/>
    <property type="match status" value="1"/>
</dbReference>
<dbReference type="FunFam" id="3.40.50.1820:FF:000266">
    <property type="entry name" value="Carboxylic ester hydrolase"/>
    <property type="match status" value="1"/>
</dbReference>
<dbReference type="InterPro" id="IPR002018">
    <property type="entry name" value="CarbesteraseB"/>
</dbReference>
<dbReference type="PROSITE" id="PS00122">
    <property type="entry name" value="CARBOXYLESTERASE_B_1"/>
    <property type="match status" value="1"/>
</dbReference>